<dbReference type="InterPro" id="IPR036388">
    <property type="entry name" value="WH-like_DNA-bd_sf"/>
</dbReference>
<dbReference type="PROSITE" id="PS50931">
    <property type="entry name" value="HTH_LYSR"/>
    <property type="match status" value="1"/>
</dbReference>
<keyword evidence="3" id="KW-0238">DNA-binding</keyword>
<dbReference type="GO" id="GO:0003677">
    <property type="term" value="F:DNA binding"/>
    <property type="evidence" value="ECO:0007669"/>
    <property type="project" value="UniProtKB-KW"/>
</dbReference>
<dbReference type="Pfam" id="PF03466">
    <property type="entry name" value="LysR_substrate"/>
    <property type="match status" value="1"/>
</dbReference>
<dbReference type="GO" id="GO:0003700">
    <property type="term" value="F:DNA-binding transcription factor activity"/>
    <property type="evidence" value="ECO:0007669"/>
    <property type="project" value="InterPro"/>
</dbReference>
<dbReference type="Proteomes" id="UP000248395">
    <property type="component" value="Unassembled WGS sequence"/>
</dbReference>
<gene>
    <name evidence="7" type="ORF">DFR38_106148</name>
</gene>
<sequence>MDIRQLKAFIAVFEERSITAAAQRLCITQPTLSVTIRQLEEDLATTLFERLARGVAVTEDARLFYPQARQLVDQAAGLLRLFRQRHHCQPLSLGIEADLGVVQVSTLLNAARAAIPGLLLSVVDGCAGDARLAAEELRCEDELFLPLWEETFVLALPRAHPLASRSELAMTELHQQDWITCPQHASHQRLLAMHGEGSAGLMLAAHAGSLQLALRMVEAGYGVALLPPSLLEGNSSVVGRPLSGPGLSRRLGLCYAAQALEKPALRALHDYLQAGGQMAPRPHEG</sequence>
<dbReference type="EMBL" id="QJKC01000006">
    <property type="protein sequence ID" value="PXX48771.1"/>
    <property type="molecule type" value="Genomic_DNA"/>
</dbReference>
<dbReference type="Gene3D" id="3.40.190.10">
    <property type="entry name" value="Periplasmic binding protein-like II"/>
    <property type="match status" value="2"/>
</dbReference>
<keyword evidence="4" id="KW-0010">Activator</keyword>
<dbReference type="OrthoDB" id="9067838at2"/>
<dbReference type="InterPro" id="IPR000847">
    <property type="entry name" value="LysR_HTH_N"/>
</dbReference>
<accession>A0A318JII9</accession>
<dbReference type="SUPFAM" id="SSF46785">
    <property type="entry name" value="Winged helix' DNA-binding domain"/>
    <property type="match status" value="1"/>
</dbReference>
<dbReference type="InterPro" id="IPR005119">
    <property type="entry name" value="LysR_subst-bd"/>
</dbReference>
<evidence type="ECO:0000256" key="2">
    <source>
        <dbReference type="ARBA" id="ARBA00023015"/>
    </source>
</evidence>
<dbReference type="SUPFAM" id="SSF53850">
    <property type="entry name" value="Periplasmic binding protein-like II"/>
    <property type="match status" value="1"/>
</dbReference>
<keyword evidence="5" id="KW-0804">Transcription</keyword>
<dbReference type="Gene3D" id="1.10.10.10">
    <property type="entry name" value="Winged helix-like DNA-binding domain superfamily/Winged helix DNA-binding domain"/>
    <property type="match status" value="1"/>
</dbReference>
<name>A0A318JII9_9NEIS</name>
<dbReference type="InterPro" id="IPR036390">
    <property type="entry name" value="WH_DNA-bd_sf"/>
</dbReference>
<dbReference type="AlphaFoldDB" id="A0A318JII9"/>
<feature type="domain" description="HTH lysR-type" evidence="6">
    <location>
        <begin position="1"/>
        <end position="58"/>
    </location>
</feature>
<dbReference type="GO" id="GO:0032993">
    <property type="term" value="C:protein-DNA complex"/>
    <property type="evidence" value="ECO:0007669"/>
    <property type="project" value="TreeGrafter"/>
</dbReference>
<comment type="caution">
    <text evidence="7">The sequence shown here is derived from an EMBL/GenBank/DDBJ whole genome shotgun (WGS) entry which is preliminary data.</text>
</comment>
<comment type="similarity">
    <text evidence="1">Belongs to the LysR transcriptional regulatory family.</text>
</comment>
<reference evidence="7 8" key="1">
    <citation type="submission" date="2018-05" db="EMBL/GenBank/DDBJ databases">
        <title>Genomic Encyclopedia of Type Strains, Phase IV (KMG-IV): sequencing the most valuable type-strain genomes for metagenomic binning, comparative biology and taxonomic classification.</title>
        <authorList>
            <person name="Goeker M."/>
        </authorList>
    </citation>
    <scope>NUCLEOTIDE SEQUENCE [LARGE SCALE GENOMIC DNA]</scope>
    <source>
        <strain evidence="7 8">DSM 25134</strain>
    </source>
</reference>
<dbReference type="Pfam" id="PF00126">
    <property type="entry name" value="HTH_1"/>
    <property type="match status" value="1"/>
</dbReference>
<evidence type="ECO:0000313" key="8">
    <source>
        <dbReference type="Proteomes" id="UP000248395"/>
    </source>
</evidence>
<protein>
    <submittedName>
        <fullName evidence="7">LysR family transcriptional regulator</fullName>
    </submittedName>
</protein>
<evidence type="ECO:0000256" key="4">
    <source>
        <dbReference type="ARBA" id="ARBA00023159"/>
    </source>
</evidence>
<organism evidence="7 8">
    <name type="scientific">Aquitalea magnusonii</name>
    <dbReference type="NCBI Taxonomy" id="332411"/>
    <lineage>
        <taxon>Bacteria</taxon>
        <taxon>Pseudomonadati</taxon>
        <taxon>Pseudomonadota</taxon>
        <taxon>Betaproteobacteria</taxon>
        <taxon>Neisseriales</taxon>
        <taxon>Chromobacteriaceae</taxon>
        <taxon>Aquitalea</taxon>
    </lineage>
</organism>
<evidence type="ECO:0000256" key="3">
    <source>
        <dbReference type="ARBA" id="ARBA00023125"/>
    </source>
</evidence>
<dbReference type="CDD" id="cd05466">
    <property type="entry name" value="PBP2_LTTR_substrate"/>
    <property type="match status" value="1"/>
</dbReference>
<dbReference type="FunFam" id="1.10.10.10:FF:000001">
    <property type="entry name" value="LysR family transcriptional regulator"/>
    <property type="match status" value="1"/>
</dbReference>
<keyword evidence="8" id="KW-1185">Reference proteome</keyword>
<dbReference type="PANTHER" id="PTHR30346">
    <property type="entry name" value="TRANSCRIPTIONAL DUAL REGULATOR HCAR-RELATED"/>
    <property type="match status" value="1"/>
</dbReference>
<dbReference type="PANTHER" id="PTHR30346:SF26">
    <property type="entry name" value="HYDROGEN PEROXIDE-INDUCIBLE GENES ACTIVATOR"/>
    <property type="match status" value="1"/>
</dbReference>
<keyword evidence="2" id="KW-0805">Transcription regulation</keyword>
<dbReference type="RefSeq" id="WP_059287577.1">
    <property type="nucleotide sequence ID" value="NZ_LNQU01000272.1"/>
</dbReference>
<evidence type="ECO:0000259" key="6">
    <source>
        <dbReference type="PROSITE" id="PS50931"/>
    </source>
</evidence>
<proteinExistence type="inferred from homology"/>
<dbReference type="PRINTS" id="PR00039">
    <property type="entry name" value="HTHLYSR"/>
</dbReference>
<evidence type="ECO:0000256" key="5">
    <source>
        <dbReference type="ARBA" id="ARBA00023163"/>
    </source>
</evidence>
<evidence type="ECO:0000256" key="1">
    <source>
        <dbReference type="ARBA" id="ARBA00009437"/>
    </source>
</evidence>
<evidence type="ECO:0000313" key="7">
    <source>
        <dbReference type="EMBL" id="PXX48771.1"/>
    </source>
</evidence>